<dbReference type="AlphaFoldDB" id="H6NTN6"/>
<organism evidence="2 3">
    <name type="scientific">Paenibacillus mucilaginosus 3016</name>
    <dbReference type="NCBI Taxonomy" id="1116391"/>
    <lineage>
        <taxon>Bacteria</taxon>
        <taxon>Bacillati</taxon>
        <taxon>Bacillota</taxon>
        <taxon>Bacilli</taxon>
        <taxon>Bacillales</taxon>
        <taxon>Paenibacillaceae</taxon>
        <taxon>Paenibacillus</taxon>
    </lineage>
</organism>
<dbReference type="InterPro" id="IPR021005">
    <property type="entry name" value="Znf_CGNR"/>
</dbReference>
<dbReference type="EMBL" id="CP003235">
    <property type="protein sequence ID" value="AFC27630.1"/>
    <property type="molecule type" value="Genomic_DNA"/>
</dbReference>
<keyword evidence="3" id="KW-1185">Reference proteome</keyword>
<gene>
    <name evidence="2" type="ORF">PM3016_668</name>
</gene>
<dbReference type="Proteomes" id="UP000007523">
    <property type="component" value="Chromosome"/>
</dbReference>
<dbReference type="Pfam" id="PF11706">
    <property type="entry name" value="zf-CGNR"/>
    <property type="match status" value="1"/>
</dbReference>
<accession>H6NTN6</accession>
<dbReference type="Pfam" id="PF07336">
    <property type="entry name" value="ABATE"/>
    <property type="match status" value="1"/>
</dbReference>
<evidence type="ECO:0000259" key="1">
    <source>
        <dbReference type="Pfam" id="PF11706"/>
    </source>
</evidence>
<dbReference type="PANTHER" id="PTHR35525">
    <property type="entry name" value="BLL6575 PROTEIN"/>
    <property type="match status" value="1"/>
</dbReference>
<proteinExistence type="predicted"/>
<dbReference type="HOGENOM" id="CLU_087298_0_1_9"/>
<dbReference type="RefSeq" id="WP_014368438.1">
    <property type="nucleotide sequence ID" value="NC_016935.1"/>
</dbReference>
<evidence type="ECO:0000313" key="2">
    <source>
        <dbReference type="EMBL" id="AFC27630.1"/>
    </source>
</evidence>
<dbReference type="InterPro" id="IPR023286">
    <property type="entry name" value="ABATE_dom_sf"/>
</dbReference>
<evidence type="ECO:0000313" key="3">
    <source>
        <dbReference type="Proteomes" id="UP000007523"/>
    </source>
</evidence>
<feature type="domain" description="Zinc finger CGNR" evidence="1">
    <location>
        <begin position="134"/>
        <end position="177"/>
    </location>
</feature>
<dbReference type="PANTHER" id="PTHR35525:SF3">
    <property type="entry name" value="BLL6575 PROTEIN"/>
    <property type="match status" value="1"/>
</dbReference>
<dbReference type="InterPro" id="IPR010852">
    <property type="entry name" value="ABATE"/>
</dbReference>
<protein>
    <recommendedName>
        <fullName evidence="1">Zinc finger CGNR domain-containing protein</fullName>
    </recommendedName>
</protein>
<dbReference type="KEGG" id="pmq:PM3016_668"/>
<name>H6NTN6_9BACL</name>
<sequence>MLWDDFLNSEWHDWRGSGRSEDRLDQPEWIRKWQEAHGLAVERLPDARQLEALKRLRSLMQSMVKLLAAEEPVPELLIEELNQVMEGGPVLRRLVWNGEQYRVRLEAQRSTWEAVMAETAASLARTLAEGDPTRIRICENRDCLWIYYDDTRNRSKRYCDDKLCGNLMKVRRFRAKKKAEAEEPEEPE</sequence>
<reference evidence="2 3" key="1">
    <citation type="journal article" date="2012" name="J. Bacteriol.">
        <title>Complete Genome Sequence of Paenibacillus mucilaginosus 3016, a Bacterium Functional as Microbial Fertilizer.</title>
        <authorList>
            <person name="Ma M."/>
            <person name="Wang Z."/>
            <person name="Li L."/>
            <person name="Jiang X."/>
            <person name="Guan D."/>
            <person name="Cao F."/>
            <person name="Chen H."/>
            <person name="Wang X."/>
            <person name="Shen D."/>
            <person name="Du B."/>
            <person name="Li J."/>
        </authorList>
    </citation>
    <scope>NUCLEOTIDE SEQUENCE [LARGE SCALE GENOMIC DNA]</scope>
    <source>
        <strain evidence="2 3">3016</strain>
    </source>
</reference>
<dbReference type="Gene3D" id="1.10.3300.10">
    <property type="entry name" value="Jann2411-like domain"/>
    <property type="match status" value="1"/>
</dbReference>
<dbReference type="SUPFAM" id="SSF160904">
    <property type="entry name" value="Jann2411-like"/>
    <property type="match status" value="1"/>
</dbReference>
<dbReference type="STRING" id="1116391.PM3016_668"/>